<feature type="region of interest" description="Disordered" evidence="1">
    <location>
        <begin position="78"/>
        <end position="100"/>
    </location>
</feature>
<name>A0A366EJI2_9HYPH</name>
<evidence type="ECO:0000313" key="3">
    <source>
        <dbReference type="Proteomes" id="UP000253529"/>
    </source>
</evidence>
<evidence type="ECO:0000256" key="1">
    <source>
        <dbReference type="SAM" id="MobiDB-lite"/>
    </source>
</evidence>
<sequence>MGNGRHEIRIKGFTDERMERLKRFTRSLNAELALVGGEPLDLLEAHADYQGVIDDHEGTWADLARRLAAERTRVAYVEGDDRDDDLDTVEDGEGVPVEAD</sequence>
<dbReference type="RefSeq" id="WP_113893394.1">
    <property type="nucleotide sequence ID" value="NZ_QNRK01000051.1"/>
</dbReference>
<proteinExistence type="predicted"/>
<dbReference type="Proteomes" id="UP000253529">
    <property type="component" value="Unassembled WGS sequence"/>
</dbReference>
<organism evidence="2 3">
    <name type="scientific">Roseiarcus fermentans</name>
    <dbReference type="NCBI Taxonomy" id="1473586"/>
    <lineage>
        <taxon>Bacteria</taxon>
        <taxon>Pseudomonadati</taxon>
        <taxon>Pseudomonadota</taxon>
        <taxon>Alphaproteobacteria</taxon>
        <taxon>Hyphomicrobiales</taxon>
        <taxon>Roseiarcaceae</taxon>
        <taxon>Roseiarcus</taxon>
    </lineage>
</organism>
<reference evidence="2 3" key="1">
    <citation type="submission" date="2018-06" db="EMBL/GenBank/DDBJ databases">
        <title>Genomic Encyclopedia of Type Strains, Phase IV (KMG-IV): sequencing the most valuable type-strain genomes for metagenomic binning, comparative biology and taxonomic classification.</title>
        <authorList>
            <person name="Goeker M."/>
        </authorList>
    </citation>
    <scope>NUCLEOTIDE SEQUENCE [LARGE SCALE GENOMIC DNA]</scope>
    <source>
        <strain evidence="2 3">DSM 24875</strain>
    </source>
</reference>
<evidence type="ECO:0000313" key="2">
    <source>
        <dbReference type="EMBL" id="RBP02543.1"/>
    </source>
</evidence>
<gene>
    <name evidence="2" type="ORF">DFR50_15119</name>
</gene>
<protein>
    <submittedName>
        <fullName evidence="2">Uncharacterized protein</fullName>
    </submittedName>
</protein>
<dbReference type="AlphaFoldDB" id="A0A366EJI2"/>
<dbReference type="EMBL" id="QNRK01000051">
    <property type="protein sequence ID" value="RBP02543.1"/>
    <property type="molecule type" value="Genomic_DNA"/>
</dbReference>
<accession>A0A366EJI2</accession>
<keyword evidence="3" id="KW-1185">Reference proteome</keyword>
<comment type="caution">
    <text evidence="2">The sequence shown here is derived from an EMBL/GenBank/DDBJ whole genome shotgun (WGS) entry which is preliminary data.</text>
</comment>